<feature type="transmembrane region" description="Helical" evidence="2">
    <location>
        <begin position="276"/>
        <end position="297"/>
    </location>
</feature>
<dbReference type="Proteomes" id="UP001214576">
    <property type="component" value="Unassembled WGS sequence"/>
</dbReference>
<dbReference type="PANTHER" id="PTHR15190">
    <property type="entry name" value="BONE MARROW STROMAL ANTIGEN 2"/>
    <property type="match status" value="1"/>
</dbReference>
<evidence type="ECO:0008006" key="5">
    <source>
        <dbReference type="Google" id="ProtNLM"/>
    </source>
</evidence>
<evidence type="ECO:0000313" key="4">
    <source>
        <dbReference type="Proteomes" id="UP001214576"/>
    </source>
</evidence>
<evidence type="ECO:0000313" key="3">
    <source>
        <dbReference type="EMBL" id="KAI4541822.1"/>
    </source>
</evidence>
<dbReference type="GO" id="GO:0045087">
    <property type="term" value="P:innate immune response"/>
    <property type="evidence" value="ECO:0007669"/>
    <property type="project" value="TreeGrafter"/>
</dbReference>
<dbReference type="EMBL" id="JAKZEL010000008">
    <property type="protein sequence ID" value="KAI4541822.1"/>
    <property type="molecule type" value="Genomic_DNA"/>
</dbReference>
<proteinExistence type="predicted"/>
<feature type="transmembrane region" description="Helical" evidence="2">
    <location>
        <begin position="159"/>
        <end position="181"/>
    </location>
</feature>
<keyword evidence="1" id="KW-0175">Coiled coil</keyword>
<dbReference type="PANTHER" id="PTHR15190:SF1">
    <property type="entry name" value="BONE MARROW STROMAL ANTIGEN 2"/>
    <property type="match status" value="1"/>
</dbReference>
<name>A0AAD4UC00_OVIAM</name>
<dbReference type="Pfam" id="PF16716">
    <property type="entry name" value="BST2"/>
    <property type="match status" value="2"/>
</dbReference>
<reference evidence="3" key="1">
    <citation type="submission" date="2022-03" db="EMBL/GenBank/DDBJ databases">
        <title>Genomic analyses of argali, domestic sheep and their hybrids provide insights into chromosomal evolution, heterosis and genetic basis of agronomic traits.</title>
        <authorList>
            <person name="Li M."/>
        </authorList>
    </citation>
    <scope>NUCLEOTIDE SEQUENCE</scope>
    <source>
        <strain evidence="3">CAU-MHL-2022a</strain>
        <tissue evidence="3">Skin</tissue>
    </source>
</reference>
<keyword evidence="4" id="KW-1185">Reference proteome</keyword>
<accession>A0AAD4UC00</accession>
<feature type="coiled-coil region" evidence="1">
    <location>
        <begin position="195"/>
        <end position="275"/>
    </location>
</feature>
<comment type="caution">
    <text evidence="3">The sequence shown here is derived from an EMBL/GenBank/DDBJ whole genome shotgun (WGS) entry which is preliminary data.</text>
</comment>
<keyword evidence="2" id="KW-0812">Transmembrane</keyword>
<keyword evidence="2" id="KW-1133">Transmembrane helix</keyword>
<dbReference type="GO" id="GO:0008191">
    <property type="term" value="F:metalloendopeptidase inhibitor activity"/>
    <property type="evidence" value="ECO:0007669"/>
    <property type="project" value="TreeGrafter"/>
</dbReference>
<keyword evidence="2" id="KW-0472">Membrane</keyword>
<dbReference type="InterPro" id="IPR024886">
    <property type="entry name" value="BST2"/>
</dbReference>
<dbReference type="GO" id="GO:0051607">
    <property type="term" value="P:defense response to virus"/>
    <property type="evidence" value="ECO:0007669"/>
    <property type="project" value="InterPro"/>
</dbReference>
<dbReference type="Gene3D" id="1.20.5.1700">
    <property type="match status" value="2"/>
</dbReference>
<sequence length="298" mass="33256">METEMDVSEFLMPIDEEEDSRESALCGRKLPLWLGLLLLLAVVGLLVPLLYFAVRANSKACVDGLQAQKECQELNQHLQRQLDQPQEVLHEKEAGAATCKQTVVTLKDALKKDQARVEELQGELANLNQQVDDLSEKLSPVPMMDKLEGSMLTRCKLPLWLGLLLLLAVVELLVPLIYFAVRANSKACVDGLQAQKECQELNQHLQRQLDQASREKEAEAATCNRSVVTLRESLKKEQAQVAKFQGELKILNQTLKDALADVERLRRQNENSSKNNASSCSSFLFVVIAVLVLNAPLT</sequence>
<feature type="coiled-coil region" evidence="1">
    <location>
        <begin position="103"/>
        <end position="137"/>
    </location>
</feature>
<dbReference type="GO" id="GO:0009986">
    <property type="term" value="C:cell surface"/>
    <property type="evidence" value="ECO:0007669"/>
    <property type="project" value="TreeGrafter"/>
</dbReference>
<feature type="transmembrane region" description="Helical" evidence="2">
    <location>
        <begin position="30"/>
        <end position="54"/>
    </location>
</feature>
<evidence type="ECO:0000256" key="2">
    <source>
        <dbReference type="SAM" id="Phobius"/>
    </source>
</evidence>
<organism evidence="3 4">
    <name type="scientific">Ovis ammon polii</name>
    <dbReference type="NCBI Taxonomy" id="230172"/>
    <lineage>
        <taxon>Eukaryota</taxon>
        <taxon>Metazoa</taxon>
        <taxon>Chordata</taxon>
        <taxon>Craniata</taxon>
        <taxon>Vertebrata</taxon>
        <taxon>Euteleostomi</taxon>
        <taxon>Mammalia</taxon>
        <taxon>Eutheria</taxon>
        <taxon>Laurasiatheria</taxon>
        <taxon>Artiodactyla</taxon>
        <taxon>Ruminantia</taxon>
        <taxon>Pecora</taxon>
        <taxon>Bovidae</taxon>
        <taxon>Caprinae</taxon>
        <taxon>Ovis</taxon>
    </lineage>
</organism>
<gene>
    <name evidence="3" type="ORF">MG293_008964</name>
</gene>
<protein>
    <recommendedName>
        <fullName evidence="5">Bone marrow stromal antigen 2</fullName>
    </recommendedName>
</protein>
<dbReference type="GO" id="GO:0005794">
    <property type="term" value="C:Golgi apparatus"/>
    <property type="evidence" value="ECO:0007669"/>
    <property type="project" value="TreeGrafter"/>
</dbReference>
<dbReference type="AlphaFoldDB" id="A0AAD4UC00"/>
<evidence type="ECO:0000256" key="1">
    <source>
        <dbReference type="SAM" id="Coils"/>
    </source>
</evidence>